<name>A0A2N9YE62_9GAMM</name>
<evidence type="ECO:0000313" key="4">
    <source>
        <dbReference type="Proteomes" id="UP000234271"/>
    </source>
</evidence>
<feature type="compositionally biased region" description="Polar residues" evidence="1">
    <location>
        <begin position="181"/>
        <end position="197"/>
    </location>
</feature>
<gene>
    <name evidence="3" type="ORF">BLE401_08465</name>
</gene>
<sequence>MTVQKTADYGTPTHFFLVMLVFAYSSYHIESLMGLWPVIFITIWALITLLTVVSLKKQALPYDHPKVLFFFLISFTIVGAFIGSILNAESFILLLIWYFITLITLNWLQKNPKADKRLYYLISIQFIALGLGISNFLHYSNLDLQTICAPVMTAMHAQHHSDTSHEAMMSKHEDKQPALSAETTKMETASQESAHNTTETEHVAVHEATPTAEHAKHEASASNEPVYDKVKATQAWLTAFQYIILFISFLISWRAFRLARCTA</sequence>
<feature type="transmembrane region" description="Helical" evidence="2">
    <location>
        <begin position="120"/>
        <end position="137"/>
    </location>
</feature>
<keyword evidence="2" id="KW-0812">Transmembrane</keyword>
<dbReference type="STRING" id="288004.AL038_15795"/>
<accession>A0A2N9YE62</accession>
<feature type="transmembrane region" description="Helical" evidence="2">
    <location>
        <begin position="12"/>
        <end position="29"/>
    </location>
</feature>
<keyword evidence="2" id="KW-0472">Membrane</keyword>
<feature type="region of interest" description="Disordered" evidence="1">
    <location>
        <begin position="163"/>
        <end position="203"/>
    </location>
</feature>
<dbReference type="AlphaFoldDB" id="A0A2N9YE62"/>
<dbReference type="EMBL" id="CP018889">
    <property type="protein sequence ID" value="AUI68736.1"/>
    <property type="molecule type" value="Genomic_DNA"/>
</dbReference>
<keyword evidence="4" id="KW-1185">Reference proteome</keyword>
<organism evidence="3 4">
    <name type="scientific">Beggiatoa leptomitoformis</name>
    <dbReference type="NCBI Taxonomy" id="288004"/>
    <lineage>
        <taxon>Bacteria</taxon>
        <taxon>Pseudomonadati</taxon>
        <taxon>Pseudomonadota</taxon>
        <taxon>Gammaproteobacteria</taxon>
        <taxon>Thiotrichales</taxon>
        <taxon>Thiotrichaceae</taxon>
        <taxon>Beggiatoa</taxon>
    </lineage>
</organism>
<protein>
    <submittedName>
        <fullName evidence="3">Uncharacterized protein</fullName>
    </submittedName>
</protein>
<proteinExistence type="predicted"/>
<evidence type="ECO:0000256" key="2">
    <source>
        <dbReference type="SAM" id="Phobius"/>
    </source>
</evidence>
<feature type="transmembrane region" description="Helical" evidence="2">
    <location>
        <begin position="91"/>
        <end position="108"/>
    </location>
</feature>
<feature type="transmembrane region" description="Helical" evidence="2">
    <location>
        <begin position="67"/>
        <end position="85"/>
    </location>
</feature>
<dbReference type="OrthoDB" id="9889243at2"/>
<reference evidence="4" key="1">
    <citation type="submission" date="2016-12" db="EMBL/GenBank/DDBJ databases">
        <title>Complete Genome Sequence of Beggiatoa leptomitiformis D-401.</title>
        <authorList>
            <person name="Fomenkov A."/>
            <person name="Vincze T."/>
            <person name="Grabovich M."/>
            <person name="Anton B.P."/>
            <person name="Dubinina G."/>
            <person name="Orlova M."/>
            <person name="Belousova E."/>
            <person name="Roberts R.J."/>
        </authorList>
    </citation>
    <scope>NUCLEOTIDE SEQUENCE [LARGE SCALE GENOMIC DNA]</scope>
    <source>
        <strain evidence="4">D-401</strain>
    </source>
</reference>
<feature type="compositionally biased region" description="Basic and acidic residues" evidence="1">
    <location>
        <begin position="163"/>
        <end position="176"/>
    </location>
</feature>
<evidence type="ECO:0000256" key="1">
    <source>
        <dbReference type="SAM" id="MobiDB-lite"/>
    </source>
</evidence>
<evidence type="ECO:0000313" key="3">
    <source>
        <dbReference type="EMBL" id="AUI68736.1"/>
    </source>
</evidence>
<dbReference type="KEGG" id="blep:AL038_15795"/>
<keyword evidence="2" id="KW-1133">Transmembrane helix</keyword>
<feature type="transmembrane region" description="Helical" evidence="2">
    <location>
        <begin position="35"/>
        <end position="55"/>
    </location>
</feature>
<feature type="transmembrane region" description="Helical" evidence="2">
    <location>
        <begin position="235"/>
        <end position="256"/>
    </location>
</feature>
<dbReference type="Proteomes" id="UP000234271">
    <property type="component" value="Chromosome"/>
</dbReference>
<dbReference type="RefSeq" id="WP_062154445.1">
    <property type="nucleotide sequence ID" value="NZ_CP012373.2"/>
</dbReference>